<evidence type="ECO:0008006" key="4">
    <source>
        <dbReference type="Google" id="ProtNLM"/>
    </source>
</evidence>
<feature type="compositionally biased region" description="Acidic residues" evidence="1">
    <location>
        <begin position="152"/>
        <end position="176"/>
    </location>
</feature>
<feature type="region of interest" description="Disordered" evidence="1">
    <location>
        <begin position="113"/>
        <end position="185"/>
    </location>
</feature>
<name>A0AAD9GIX0_9STRA</name>
<keyword evidence="3" id="KW-1185">Reference proteome</keyword>
<evidence type="ECO:0000313" key="2">
    <source>
        <dbReference type="EMBL" id="KAK1939003.1"/>
    </source>
</evidence>
<evidence type="ECO:0000313" key="3">
    <source>
        <dbReference type="Proteomes" id="UP001259832"/>
    </source>
</evidence>
<gene>
    <name evidence="2" type="ORF">P3T76_009078</name>
</gene>
<comment type="caution">
    <text evidence="2">The sequence shown here is derived from an EMBL/GenBank/DDBJ whole genome shotgun (WGS) entry which is preliminary data.</text>
</comment>
<dbReference type="EMBL" id="JASMQC010000017">
    <property type="protein sequence ID" value="KAK1939003.1"/>
    <property type="molecule type" value="Genomic_DNA"/>
</dbReference>
<dbReference type="PANTHER" id="PTHR33129">
    <property type="entry name" value="PROTEIN KINASE DOMAIN-CONTAINING PROTEIN-RELATED"/>
    <property type="match status" value="1"/>
</dbReference>
<protein>
    <recommendedName>
        <fullName evidence="4">Crinkler (CRN) family protein</fullName>
    </recommendedName>
</protein>
<accession>A0AAD9GIX0</accession>
<reference evidence="2" key="1">
    <citation type="submission" date="2023-08" db="EMBL/GenBank/DDBJ databases">
        <title>Reference Genome Resource for the Citrus Pathogen Phytophthora citrophthora.</title>
        <authorList>
            <person name="Moller H."/>
            <person name="Coetzee B."/>
            <person name="Rose L.J."/>
            <person name="Van Niekerk J.M."/>
        </authorList>
    </citation>
    <scope>NUCLEOTIDE SEQUENCE</scope>
    <source>
        <strain evidence="2">STE-U-9442</strain>
    </source>
</reference>
<dbReference type="PANTHER" id="PTHR33129:SF1">
    <property type="entry name" value="ATP-BINDING PROTEIN"/>
    <property type="match status" value="1"/>
</dbReference>
<proteinExistence type="predicted"/>
<evidence type="ECO:0000256" key="1">
    <source>
        <dbReference type="SAM" id="MobiDB-lite"/>
    </source>
</evidence>
<organism evidence="2 3">
    <name type="scientific">Phytophthora citrophthora</name>
    <dbReference type="NCBI Taxonomy" id="4793"/>
    <lineage>
        <taxon>Eukaryota</taxon>
        <taxon>Sar</taxon>
        <taxon>Stramenopiles</taxon>
        <taxon>Oomycota</taxon>
        <taxon>Peronosporomycetes</taxon>
        <taxon>Peronosporales</taxon>
        <taxon>Peronosporaceae</taxon>
        <taxon>Phytophthora</taxon>
    </lineage>
</organism>
<sequence>MASVNLDWLVGACGKLDTDPEQVSHRLLHYRVTKDFNTDYFVFASQYVLEEIYRRLYNKNKQKLLEFIDASDGVDAAAVLRGHLFEGYVHSVLPRGGNFEIRLLVDDSEACTGEAHDDETCNGGEISTGGFWNEGRLRPRRKGKDKHGDNTMDMDDDVSMEDWESSSDDDSSDEDQQVSGDVSTSVIPNIASIGTDVTTITLPGRRTVVFNSADGLEAGDPSSYLRPAVKNYKSVDAIMKPNVMFQVTCAKEHPCKQAGLYDVLKLFKNPEAPALVFVLPPDRFLGFEYQKYLNSKDEAMGESKYVHVRKIRQFAMEVKTCVGADEGMC</sequence>
<dbReference type="InterPro" id="IPR052980">
    <property type="entry name" value="Crinkler_effector"/>
</dbReference>
<dbReference type="Proteomes" id="UP001259832">
    <property type="component" value="Unassembled WGS sequence"/>
</dbReference>
<dbReference type="AlphaFoldDB" id="A0AAD9GIX0"/>